<comment type="caution">
    <text evidence="1">The sequence shown here is derived from an EMBL/GenBank/DDBJ whole genome shotgun (WGS) entry which is preliminary data.</text>
</comment>
<protein>
    <recommendedName>
        <fullName evidence="3">Chromosome partitioning protein, ParB family</fullName>
    </recommendedName>
</protein>
<evidence type="ECO:0000313" key="2">
    <source>
        <dbReference type="Proteomes" id="UP001597186"/>
    </source>
</evidence>
<keyword evidence="2" id="KW-1185">Reference proteome</keyword>
<dbReference type="Proteomes" id="UP001597186">
    <property type="component" value="Unassembled WGS sequence"/>
</dbReference>
<evidence type="ECO:0008006" key="3">
    <source>
        <dbReference type="Google" id="ProtNLM"/>
    </source>
</evidence>
<gene>
    <name evidence="1" type="ORF">ACFTOW_02840</name>
</gene>
<name>A0ABW4EDL0_9RHOB</name>
<dbReference type="EMBL" id="JBHUDD010000027">
    <property type="protein sequence ID" value="MFD1508337.1"/>
    <property type="molecule type" value="Genomic_DNA"/>
</dbReference>
<proteinExistence type="predicted"/>
<sequence length="196" mass="21891">MQSKPVEKLSDADLQDLLQEIRGGSLADRRAALRAFDWASGDLRKLGWSMAQKGVDLGTAMTVFLNGAPARYTHLRKDKVPPEARARCQVLDAIHHRAVSGFYLPDPELGIEDVFDAIAEWIARQEDDRAMGRVGRWVFDPALFTPITLKAVQADHDEDDDPTVVQDASVDRSIFSDGEKPRRVSLWRELLSPILG</sequence>
<organism evidence="1 2">
    <name type="scientific">Lacimonas salitolerans</name>
    <dbReference type="NCBI Taxonomy" id="1323750"/>
    <lineage>
        <taxon>Bacteria</taxon>
        <taxon>Pseudomonadati</taxon>
        <taxon>Pseudomonadota</taxon>
        <taxon>Alphaproteobacteria</taxon>
        <taxon>Rhodobacterales</taxon>
        <taxon>Paracoccaceae</taxon>
        <taxon>Lacimonas</taxon>
    </lineage>
</organism>
<dbReference type="RefSeq" id="WP_379912858.1">
    <property type="nucleotide sequence ID" value="NZ_JBHUDD010000027.1"/>
</dbReference>
<reference evidence="2" key="1">
    <citation type="journal article" date="2019" name="Int. J. Syst. Evol. Microbiol.">
        <title>The Global Catalogue of Microorganisms (GCM) 10K type strain sequencing project: providing services to taxonomists for standard genome sequencing and annotation.</title>
        <authorList>
            <consortium name="The Broad Institute Genomics Platform"/>
            <consortium name="The Broad Institute Genome Sequencing Center for Infectious Disease"/>
            <person name="Wu L."/>
            <person name="Ma J."/>
        </authorList>
    </citation>
    <scope>NUCLEOTIDE SEQUENCE [LARGE SCALE GENOMIC DNA]</scope>
    <source>
        <strain evidence="2">CGMCC 1.12477</strain>
    </source>
</reference>
<evidence type="ECO:0000313" key="1">
    <source>
        <dbReference type="EMBL" id="MFD1508337.1"/>
    </source>
</evidence>
<accession>A0ABW4EDL0</accession>